<evidence type="ECO:0000256" key="5">
    <source>
        <dbReference type="ARBA" id="ARBA00022692"/>
    </source>
</evidence>
<dbReference type="InterPro" id="IPR001425">
    <property type="entry name" value="Arc/bac/fun_rhodopsins"/>
</dbReference>
<dbReference type="Pfam" id="PF01036">
    <property type="entry name" value="Bac_rhodopsin"/>
    <property type="match status" value="1"/>
</dbReference>
<evidence type="ECO:0000256" key="7">
    <source>
        <dbReference type="ARBA" id="ARBA00022989"/>
    </source>
</evidence>
<gene>
    <name evidence="12" type="ORF">BU26DRAFT_514484</name>
</gene>
<proteinExistence type="inferred from homology"/>
<dbReference type="PROSITE" id="PS00327">
    <property type="entry name" value="BACTERIAL_OPSIN_RET"/>
    <property type="match status" value="1"/>
</dbReference>
<dbReference type="GO" id="GO:0005216">
    <property type="term" value="F:monoatomic ion channel activity"/>
    <property type="evidence" value="ECO:0007669"/>
    <property type="project" value="InterPro"/>
</dbReference>
<evidence type="ECO:0000313" key="13">
    <source>
        <dbReference type="Proteomes" id="UP000800094"/>
    </source>
</evidence>
<dbReference type="PRINTS" id="PR00251">
    <property type="entry name" value="BACTRLOPSIN"/>
</dbReference>
<dbReference type="Gene3D" id="1.20.1070.10">
    <property type="entry name" value="Rhodopsin 7-helix transmembrane proteins"/>
    <property type="match status" value="1"/>
</dbReference>
<dbReference type="Proteomes" id="UP000800094">
    <property type="component" value="Unassembled WGS sequence"/>
</dbReference>
<dbReference type="PROSITE" id="PS00950">
    <property type="entry name" value="BACTERIAL_OPSIN_1"/>
    <property type="match status" value="1"/>
</dbReference>
<comment type="subcellular location">
    <subcellularLocation>
        <location evidence="1">Membrane</location>
        <topology evidence="1">Multi-pass membrane protein</topology>
    </subcellularLocation>
</comment>
<keyword evidence="13" id="KW-1185">Reference proteome</keyword>
<evidence type="ECO:0000256" key="8">
    <source>
        <dbReference type="ARBA" id="ARBA00022991"/>
    </source>
</evidence>
<dbReference type="GO" id="GO:0005886">
    <property type="term" value="C:plasma membrane"/>
    <property type="evidence" value="ECO:0007669"/>
    <property type="project" value="TreeGrafter"/>
</dbReference>
<dbReference type="SMART" id="SM01021">
    <property type="entry name" value="Bac_rhodopsin"/>
    <property type="match status" value="1"/>
</dbReference>
<comment type="similarity">
    <text evidence="2">Belongs to the archaeal/bacterial/fungal opsin family.</text>
</comment>
<evidence type="ECO:0000256" key="6">
    <source>
        <dbReference type="ARBA" id="ARBA00022925"/>
    </source>
</evidence>
<evidence type="ECO:0000313" key="12">
    <source>
        <dbReference type="EMBL" id="KAF2254603.1"/>
    </source>
</evidence>
<dbReference type="AlphaFoldDB" id="A0A6A6IZM2"/>
<feature type="transmembrane region" description="Helical" evidence="11">
    <location>
        <begin position="254"/>
        <end position="274"/>
    </location>
</feature>
<feature type="transmembrane region" description="Helical" evidence="11">
    <location>
        <begin position="49"/>
        <end position="71"/>
    </location>
</feature>
<evidence type="ECO:0000256" key="1">
    <source>
        <dbReference type="ARBA" id="ARBA00004141"/>
    </source>
</evidence>
<dbReference type="FunFam" id="1.20.1070.10:FF:000160">
    <property type="entry name" value="Related to Opsin-1"/>
    <property type="match status" value="1"/>
</dbReference>
<keyword evidence="10 12" id="KW-0675">Receptor</keyword>
<protein>
    <submittedName>
        <fullName evidence="12">Family A G protein-coupled receptor-like protein</fullName>
    </submittedName>
</protein>
<dbReference type="RefSeq" id="XP_033689607.1">
    <property type="nucleotide sequence ID" value="XM_033827849.1"/>
</dbReference>
<dbReference type="EMBL" id="ML987190">
    <property type="protein sequence ID" value="KAF2254603.1"/>
    <property type="molecule type" value="Genomic_DNA"/>
</dbReference>
<keyword evidence="3" id="KW-0600">Photoreceptor protein</keyword>
<keyword evidence="4" id="KW-0716">Sensory transduction</keyword>
<dbReference type="CDD" id="cd15028">
    <property type="entry name" value="7tm_Opsin-1_euk"/>
    <property type="match status" value="1"/>
</dbReference>
<name>A0A6A6IZM2_9PLEO</name>
<feature type="transmembrane region" description="Helical" evidence="11">
    <location>
        <begin position="157"/>
        <end position="175"/>
    </location>
</feature>
<accession>A0A6A6IZM2</accession>
<dbReference type="InterPro" id="IPR018229">
    <property type="entry name" value="Rhodopsin_retinal_BS"/>
</dbReference>
<keyword evidence="9 11" id="KW-0472">Membrane</keyword>
<keyword evidence="5 11" id="KW-0812">Transmembrane</keyword>
<evidence type="ECO:0000256" key="10">
    <source>
        <dbReference type="ARBA" id="ARBA00023170"/>
    </source>
</evidence>
<evidence type="ECO:0000256" key="11">
    <source>
        <dbReference type="SAM" id="Phobius"/>
    </source>
</evidence>
<dbReference type="PANTHER" id="PTHR28286:SF2">
    <property type="entry name" value="BACTERIORHODOPSIN _OPSIN, NOPA (EUROFUNG)"/>
    <property type="match status" value="1"/>
</dbReference>
<feature type="transmembrane region" description="Helical" evidence="11">
    <location>
        <begin position="77"/>
        <end position="96"/>
    </location>
</feature>
<dbReference type="GO" id="GO:0005783">
    <property type="term" value="C:endoplasmic reticulum"/>
    <property type="evidence" value="ECO:0007669"/>
    <property type="project" value="TreeGrafter"/>
</dbReference>
<evidence type="ECO:0000256" key="2">
    <source>
        <dbReference type="ARBA" id="ARBA00008130"/>
    </source>
</evidence>
<evidence type="ECO:0000256" key="9">
    <source>
        <dbReference type="ARBA" id="ARBA00023136"/>
    </source>
</evidence>
<evidence type="ECO:0000256" key="4">
    <source>
        <dbReference type="ARBA" id="ARBA00022606"/>
    </source>
</evidence>
<organism evidence="12 13">
    <name type="scientific">Trematosphaeria pertusa</name>
    <dbReference type="NCBI Taxonomy" id="390896"/>
    <lineage>
        <taxon>Eukaryota</taxon>
        <taxon>Fungi</taxon>
        <taxon>Dikarya</taxon>
        <taxon>Ascomycota</taxon>
        <taxon>Pezizomycotina</taxon>
        <taxon>Dothideomycetes</taxon>
        <taxon>Pleosporomycetidae</taxon>
        <taxon>Pleosporales</taxon>
        <taxon>Massarineae</taxon>
        <taxon>Trematosphaeriaceae</taxon>
        <taxon>Trematosphaeria</taxon>
    </lineage>
</organism>
<dbReference type="SUPFAM" id="SSF81321">
    <property type="entry name" value="Family A G protein-coupled receptor-like"/>
    <property type="match status" value="1"/>
</dbReference>
<evidence type="ECO:0000256" key="3">
    <source>
        <dbReference type="ARBA" id="ARBA00022543"/>
    </source>
</evidence>
<dbReference type="GeneID" id="54581179"/>
<dbReference type="OrthoDB" id="10261467at2759"/>
<feature type="transmembrane region" description="Helical" evidence="11">
    <location>
        <begin position="187"/>
        <end position="205"/>
    </location>
</feature>
<sequence length="308" mass="33686">MIIDPVDVLKKTTSAHLIPTAVPTSVPGLPPVLPDPIEKQFVGEDGKRTLWVVFVLMVIASAAFAAMSWRVPVAKRLYHVITTIITIIAAISYFAMATGHGTAIHHIRIRHQNDHVPDTYTDVQRQVFWARYVDWSLTTPLLLLDLSLLAGLNGAHMLMAIVADVIMILTGLFAAFGSEGTPQKWGWYAIACIAYLVIIWHLVINGRAQAKVKGDKVASFFVAIAGFTLVVWTAYPIIWGIADGSRKMSVDGEIIAYAVLDILAKPVFGAWLLITHARMPETNVDLGGFWSYGLSREGALRLGDDDGA</sequence>
<keyword evidence="8" id="KW-0157">Chromophore</keyword>
<reference evidence="12" key="1">
    <citation type="journal article" date="2020" name="Stud. Mycol.">
        <title>101 Dothideomycetes genomes: a test case for predicting lifestyles and emergence of pathogens.</title>
        <authorList>
            <person name="Haridas S."/>
            <person name="Albert R."/>
            <person name="Binder M."/>
            <person name="Bloem J."/>
            <person name="Labutti K."/>
            <person name="Salamov A."/>
            <person name="Andreopoulos B."/>
            <person name="Baker S."/>
            <person name="Barry K."/>
            <person name="Bills G."/>
            <person name="Bluhm B."/>
            <person name="Cannon C."/>
            <person name="Castanera R."/>
            <person name="Culley D."/>
            <person name="Daum C."/>
            <person name="Ezra D."/>
            <person name="Gonzalez J."/>
            <person name="Henrissat B."/>
            <person name="Kuo A."/>
            <person name="Liang C."/>
            <person name="Lipzen A."/>
            <person name="Lutzoni F."/>
            <person name="Magnuson J."/>
            <person name="Mondo S."/>
            <person name="Nolan M."/>
            <person name="Ohm R."/>
            <person name="Pangilinan J."/>
            <person name="Park H.-J."/>
            <person name="Ramirez L."/>
            <person name="Alfaro M."/>
            <person name="Sun H."/>
            <person name="Tritt A."/>
            <person name="Yoshinaga Y."/>
            <person name="Zwiers L.-H."/>
            <person name="Turgeon B."/>
            <person name="Goodwin S."/>
            <person name="Spatafora J."/>
            <person name="Crous P."/>
            <person name="Grigoriev I."/>
        </authorList>
    </citation>
    <scope>NUCLEOTIDE SEQUENCE</scope>
    <source>
        <strain evidence="12">CBS 122368</strain>
    </source>
</reference>
<dbReference type="GO" id="GO:0009881">
    <property type="term" value="F:photoreceptor activity"/>
    <property type="evidence" value="ECO:0007669"/>
    <property type="project" value="UniProtKB-KW"/>
</dbReference>
<feature type="transmembrane region" description="Helical" evidence="11">
    <location>
        <begin position="217"/>
        <end position="242"/>
    </location>
</feature>
<dbReference type="PANTHER" id="PTHR28286">
    <property type="match status" value="1"/>
</dbReference>
<dbReference type="GO" id="GO:0007602">
    <property type="term" value="P:phototransduction"/>
    <property type="evidence" value="ECO:0007669"/>
    <property type="project" value="UniProtKB-KW"/>
</dbReference>
<keyword evidence="7 11" id="KW-1133">Transmembrane helix</keyword>
<keyword evidence="6" id="KW-0681">Retinal protein</keyword>